<proteinExistence type="predicted"/>
<feature type="non-terminal residue" evidence="1">
    <location>
        <position position="1"/>
    </location>
</feature>
<gene>
    <name evidence="1" type="ORF">BN1723_020060</name>
</gene>
<reference evidence="2" key="1">
    <citation type="submission" date="2015-05" db="EMBL/GenBank/DDBJ databases">
        <authorList>
            <person name="Fogelqvist Johan"/>
        </authorList>
    </citation>
    <scope>NUCLEOTIDE SEQUENCE [LARGE SCALE GENOMIC DNA]</scope>
</reference>
<name>A0A0G4NJA7_VERLO</name>
<evidence type="ECO:0000313" key="1">
    <source>
        <dbReference type="EMBL" id="CRK46539.1"/>
    </source>
</evidence>
<protein>
    <submittedName>
        <fullName evidence="1">Uncharacterized protein</fullName>
    </submittedName>
</protein>
<evidence type="ECO:0000313" key="2">
    <source>
        <dbReference type="Proteomes" id="UP000045706"/>
    </source>
</evidence>
<dbReference type="EMBL" id="CVQI01035803">
    <property type="protein sequence ID" value="CRK46539.1"/>
    <property type="molecule type" value="Genomic_DNA"/>
</dbReference>
<sequence>VLARPFIRVVAV</sequence>
<accession>A0A0G4NJA7</accession>
<dbReference type="Proteomes" id="UP000045706">
    <property type="component" value="Unassembled WGS sequence"/>
</dbReference>
<organism evidence="1 2">
    <name type="scientific">Verticillium longisporum</name>
    <name type="common">Verticillium dahliae var. longisporum</name>
    <dbReference type="NCBI Taxonomy" id="100787"/>
    <lineage>
        <taxon>Eukaryota</taxon>
        <taxon>Fungi</taxon>
        <taxon>Dikarya</taxon>
        <taxon>Ascomycota</taxon>
        <taxon>Pezizomycotina</taxon>
        <taxon>Sordariomycetes</taxon>
        <taxon>Hypocreomycetidae</taxon>
        <taxon>Glomerellales</taxon>
        <taxon>Plectosphaerellaceae</taxon>
        <taxon>Verticillium</taxon>
    </lineage>
</organism>